<evidence type="ECO:0000313" key="1">
    <source>
        <dbReference type="EMBL" id="PUE93694.1"/>
    </source>
</evidence>
<dbReference type="AlphaFoldDB" id="A0AA44Z1H7"/>
<proteinExistence type="predicted"/>
<dbReference type="Proteomes" id="UP000251513">
    <property type="component" value="Unassembled WGS sequence"/>
</dbReference>
<organism evidence="1 2">
    <name type="scientific">Xanthomonas campestris pv. malvacearum</name>
    <dbReference type="NCBI Taxonomy" id="86040"/>
    <lineage>
        <taxon>Bacteria</taxon>
        <taxon>Pseudomonadati</taxon>
        <taxon>Pseudomonadota</taxon>
        <taxon>Gammaproteobacteria</taxon>
        <taxon>Lysobacterales</taxon>
        <taxon>Lysobacteraceae</taxon>
        <taxon>Xanthomonas</taxon>
    </lineage>
</organism>
<evidence type="ECO:0000313" key="2">
    <source>
        <dbReference type="Proteomes" id="UP000251513"/>
    </source>
</evidence>
<name>A0AA44Z1H7_XANCM</name>
<protein>
    <submittedName>
        <fullName evidence="1">Uncharacterized protein</fullName>
    </submittedName>
</protein>
<dbReference type="EMBL" id="PYJH01000019">
    <property type="protein sequence ID" value="PUE93694.1"/>
    <property type="molecule type" value="Genomic_DNA"/>
</dbReference>
<accession>A0AA44Z1H7</accession>
<reference evidence="1 2" key="1">
    <citation type="submission" date="2018-03" db="EMBL/GenBank/DDBJ databases">
        <title>Sequencing of reference strains of Xanthomonas.</title>
        <authorList>
            <person name="Studholme D.J."/>
            <person name="Vicente J."/>
            <person name="Sarris P."/>
        </authorList>
    </citation>
    <scope>NUCLEOTIDE SEQUENCE [LARGE SCALE GENOMIC DNA]</scope>
    <source>
        <strain evidence="1 2">WHRI 5232</strain>
    </source>
</reference>
<comment type="caution">
    <text evidence="1">The sequence shown here is derived from an EMBL/GenBank/DDBJ whole genome shotgun (WGS) entry which is preliminary data.</text>
</comment>
<gene>
    <name evidence="1" type="ORF">C7T86_10915</name>
</gene>
<sequence length="65" mass="7258">MNAVSAVPLQLFSHLAQPDASLAFHDGGQQSAPSRTARALSCVHQRRDLRRSDARCRVTRPRYRA</sequence>